<dbReference type="EMBL" id="CP000554">
    <property type="protein sequence ID" value="ABM78581.1"/>
    <property type="molecule type" value="Genomic_DNA"/>
</dbReference>
<feature type="domain" description="Xaa-Pro dipeptidyl-peptidase C-terminal" evidence="2">
    <location>
        <begin position="291"/>
        <end position="530"/>
    </location>
</feature>
<reference evidence="3 4" key="1">
    <citation type="journal article" date="2007" name="PLoS Genet.">
        <title>Patterns and implications of gene gain and loss in the evolution of Prochlorococcus.</title>
        <authorList>
            <person name="Kettler G.C."/>
            <person name="Martiny A.C."/>
            <person name="Huang K."/>
            <person name="Zucker J."/>
            <person name="Coleman M.L."/>
            <person name="Rodrigue S."/>
            <person name="Chen F."/>
            <person name="Lapidus A."/>
            <person name="Ferriera S."/>
            <person name="Johnson J."/>
            <person name="Steglich C."/>
            <person name="Church G.M."/>
            <person name="Richardson P."/>
            <person name="Chisholm S.W."/>
        </authorList>
    </citation>
    <scope>NUCLEOTIDE SEQUENCE [LARGE SCALE GENOMIC DNA]</scope>
    <source>
        <strain evidence="3 4">MIT 9303</strain>
    </source>
</reference>
<dbReference type="Pfam" id="PF02129">
    <property type="entry name" value="Peptidase_S15"/>
    <property type="match status" value="1"/>
</dbReference>
<dbReference type="SMART" id="SM00939">
    <property type="entry name" value="PepX_C"/>
    <property type="match status" value="1"/>
</dbReference>
<gene>
    <name evidence="3" type="ordered locus">P9303_18391</name>
</gene>
<dbReference type="SUPFAM" id="SSF53474">
    <property type="entry name" value="alpha/beta-Hydrolases"/>
    <property type="match status" value="1"/>
</dbReference>
<dbReference type="AlphaFoldDB" id="A2CAS1"/>
<proteinExistence type="predicted"/>
<dbReference type="Gene3D" id="3.40.50.1820">
    <property type="entry name" value="alpha/beta hydrolase"/>
    <property type="match status" value="1"/>
</dbReference>
<name>A2CAS1_PROM3</name>
<dbReference type="RefSeq" id="WP_011826466.1">
    <property type="nucleotide sequence ID" value="NC_008820.1"/>
</dbReference>
<dbReference type="InterPro" id="IPR000383">
    <property type="entry name" value="Xaa-Pro-like_dom"/>
</dbReference>
<dbReference type="Pfam" id="PF08530">
    <property type="entry name" value="PepX_C"/>
    <property type="match status" value="1"/>
</dbReference>
<sequence>MCVEGRTSSGSVNWHDAWLTLSDGVKLVARLWVPKGEGPWPALVMRQPYGRALASTVTYIHPGWWASHGYLVVVQDVRGQGDSEGHFNGFLQEASDTSQTHAWVRELPECNGRLGTYGFSYQGLTQLLAEPGTPPPDCLAPAMAGVDERNHWSCEGGAHWWHLGLAWGLQLAALQARRCGNWEAWRELRRSLEDDSYLYEGPALLKRHDPDGMSLRWLQQASQNDQGWVVHKPLDSWLRQPMLLLGGWWDPHLNGLLDLYQRSSQVGGSPELHIGPATHLQWWPDAQQLQLEFFDRHLQSSKALTNSRPHGRIWNITSCSWQRFVSPTQTTTSAHAGWSLVSGGMACLDPSEGALHQNKEGGGVVYVVHDPWRPVQAVGGHLSPKPGVAERSAVDQRADVATFTSTALQEPLQLNGIPLLQLTVQSDQPGFDLCVAFSIVNRSHSEVKQLSTGFLRVQGEQALRMLPRKVKLQPIFADLQRGEHLRLSLAGAAWPAIGVNPGHDRHPCGPPGPHCQVVTMTLQLNGSKLRLLPWNSGKIDFDLPQEF</sequence>
<evidence type="ECO:0000256" key="1">
    <source>
        <dbReference type="ARBA" id="ARBA00022801"/>
    </source>
</evidence>
<dbReference type="InterPro" id="IPR008979">
    <property type="entry name" value="Galactose-bd-like_sf"/>
</dbReference>
<dbReference type="STRING" id="59922.P9303_18391"/>
<evidence type="ECO:0000313" key="4">
    <source>
        <dbReference type="Proteomes" id="UP000002274"/>
    </source>
</evidence>
<dbReference type="Gene3D" id="2.60.120.260">
    <property type="entry name" value="Galactose-binding domain-like"/>
    <property type="match status" value="1"/>
</dbReference>
<dbReference type="InterPro" id="IPR013736">
    <property type="entry name" value="Xaa-Pro_dipept_C"/>
</dbReference>
<dbReference type="InterPro" id="IPR029058">
    <property type="entry name" value="AB_hydrolase_fold"/>
</dbReference>
<keyword evidence="1" id="KW-0378">Hydrolase</keyword>
<dbReference type="Gene3D" id="1.10.3020.10">
    <property type="entry name" value="alpha-amino acid ester hydrolase ( Helical cap domain)"/>
    <property type="match status" value="1"/>
</dbReference>
<dbReference type="Proteomes" id="UP000002274">
    <property type="component" value="Chromosome"/>
</dbReference>
<evidence type="ECO:0000259" key="2">
    <source>
        <dbReference type="SMART" id="SM00939"/>
    </source>
</evidence>
<dbReference type="GO" id="GO:0008239">
    <property type="term" value="F:dipeptidyl-peptidase activity"/>
    <property type="evidence" value="ECO:0007669"/>
    <property type="project" value="InterPro"/>
</dbReference>
<dbReference type="HOGENOM" id="CLU_015590_5_1_3"/>
<dbReference type="NCBIfam" id="TIGR00976">
    <property type="entry name" value="CocE_NonD"/>
    <property type="match status" value="1"/>
</dbReference>
<accession>A2CAS1</accession>
<dbReference type="SUPFAM" id="SSF49785">
    <property type="entry name" value="Galactose-binding domain-like"/>
    <property type="match status" value="1"/>
</dbReference>
<dbReference type="InterPro" id="IPR005674">
    <property type="entry name" value="CocE/Ser_esterase"/>
</dbReference>
<organism evidence="3 4">
    <name type="scientific">Prochlorococcus marinus (strain MIT 9303)</name>
    <dbReference type="NCBI Taxonomy" id="59922"/>
    <lineage>
        <taxon>Bacteria</taxon>
        <taxon>Bacillati</taxon>
        <taxon>Cyanobacteriota</taxon>
        <taxon>Cyanophyceae</taxon>
        <taxon>Synechococcales</taxon>
        <taxon>Prochlorococcaceae</taxon>
        <taxon>Prochlorococcus</taxon>
    </lineage>
</organism>
<dbReference type="BioCyc" id="PMAR59922:G1G80-1594-MONOMER"/>
<evidence type="ECO:0000313" key="3">
    <source>
        <dbReference type="EMBL" id="ABM78581.1"/>
    </source>
</evidence>
<protein>
    <submittedName>
        <fullName evidence="3">Predicted acyl esterase</fullName>
    </submittedName>
</protein>
<dbReference type="KEGG" id="pmf:P9303_18391"/>